<comment type="function">
    <text evidence="5">Catalyzes the NADPH-dependent reduction of beta-ketoacyl-ACP substrates to beta-hydroxyacyl-ACP products, the first reductive step in the elongation cycle of fatty acid biosynthesis.</text>
</comment>
<dbReference type="PANTHER" id="PTHR42760">
    <property type="entry name" value="SHORT-CHAIN DEHYDROGENASES/REDUCTASES FAMILY MEMBER"/>
    <property type="match status" value="1"/>
</dbReference>
<evidence type="ECO:0000313" key="6">
    <source>
        <dbReference type="EMBL" id="PWJ95727.1"/>
    </source>
</evidence>
<dbReference type="NCBIfam" id="NF005559">
    <property type="entry name" value="PRK07231.1"/>
    <property type="match status" value="1"/>
</dbReference>
<dbReference type="PRINTS" id="PR00081">
    <property type="entry name" value="GDHRDH"/>
</dbReference>
<evidence type="ECO:0000313" key="7">
    <source>
        <dbReference type="Proteomes" id="UP000245921"/>
    </source>
</evidence>
<dbReference type="CDD" id="cd05333">
    <property type="entry name" value="BKR_SDR_c"/>
    <property type="match status" value="1"/>
</dbReference>
<evidence type="ECO:0000256" key="3">
    <source>
        <dbReference type="PIRSR" id="PIRSR611284-1"/>
    </source>
</evidence>
<feature type="binding site" evidence="4">
    <location>
        <begin position="150"/>
        <end position="154"/>
    </location>
    <ligand>
        <name>NADP(+)</name>
        <dbReference type="ChEBI" id="CHEBI:58349"/>
    </ligand>
</feature>
<name>A0AA45HJE4_9BACT</name>
<evidence type="ECO:0000256" key="5">
    <source>
        <dbReference type="RuleBase" id="RU366074"/>
    </source>
</evidence>
<keyword evidence="2 5" id="KW-0560">Oxidoreductase</keyword>
<reference evidence="6 7" key="1">
    <citation type="submission" date="2018-05" db="EMBL/GenBank/DDBJ databases">
        <title>Genomic Encyclopedia of Type Strains, Phase IV (KMG-IV): sequencing the most valuable type-strain genomes for metagenomic binning, comparative biology and taxonomic classification.</title>
        <authorList>
            <person name="Goeker M."/>
        </authorList>
    </citation>
    <scope>NUCLEOTIDE SEQUENCE [LARGE SCALE GENOMIC DNA]</scope>
    <source>
        <strain evidence="6 7">DSM 24906</strain>
    </source>
</reference>
<comment type="subunit">
    <text evidence="5">Homotetramer.</text>
</comment>
<dbReference type="PANTHER" id="PTHR42760:SF133">
    <property type="entry name" value="3-OXOACYL-[ACYL-CARRIER-PROTEIN] REDUCTASE"/>
    <property type="match status" value="1"/>
</dbReference>
<keyword evidence="5" id="KW-0444">Lipid biosynthesis</keyword>
<keyword evidence="4 5" id="KW-0521">NADP</keyword>
<dbReference type="FunFam" id="3.40.50.720:FF:000173">
    <property type="entry name" value="3-oxoacyl-[acyl-carrier protein] reductase"/>
    <property type="match status" value="1"/>
</dbReference>
<comment type="pathway">
    <text evidence="5">Lipid metabolism; fatty acid biosynthesis.</text>
</comment>
<accession>A0AA45HJE4</accession>
<keyword evidence="5" id="KW-0276">Fatty acid metabolism</keyword>
<evidence type="ECO:0000256" key="1">
    <source>
        <dbReference type="ARBA" id="ARBA00006484"/>
    </source>
</evidence>
<dbReference type="Pfam" id="PF13561">
    <property type="entry name" value="adh_short_C2"/>
    <property type="match status" value="1"/>
</dbReference>
<dbReference type="GO" id="GO:0006633">
    <property type="term" value="P:fatty acid biosynthetic process"/>
    <property type="evidence" value="ECO:0007669"/>
    <property type="project" value="UniProtKB-KW"/>
</dbReference>
<comment type="catalytic activity">
    <reaction evidence="5">
        <text>a (3R)-hydroxyacyl-[ACP] + NADP(+) = a 3-oxoacyl-[ACP] + NADPH + H(+)</text>
        <dbReference type="Rhea" id="RHEA:17397"/>
        <dbReference type="Rhea" id="RHEA-COMP:9916"/>
        <dbReference type="Rhea" id="RHEA-COMP:9945"/>
        <dbReference type="ChEBI" id="CHEBI:15378"/>
        <dbReference type="ChEBI" id="CHEBI:57783"/>
        <dbReference type="ChEBI" id="CHEBI:58349"/>
        <dbReference type="ChEBI" id="CHEBI:78776"/>
        <dbReference type="ChEBI" id="CHEBI:78827"/>
        <dbReference type="EC" id="1.1.1.100"/>
    </reaction>
</comment>
<evidence type="ECO:0000256" key="2">
    <source>
        <dbReference type="ARBA" id="ARBA00023002"/>
    </source>
</evidence>
<sequence length="244" mass="27190">MNLKDKIILITGASRGIGFEIAKKFIENNAIVIAISRDEKTLNENKSELKNYIPYPLDITDSEGIKNLSTFLKENFEKVDVLINNAGITKDNFLIRMKEKDFDDVININLKGTFLMTKEISKFFKKQKYGNIINISSIVGIEGNSGQTNYSAAKAGIIGMTKTWAKELTLRNENIRVNAIAPGFIKTSMTENLSETVLEKVKEKCLIKRLGEAEDIANLALFLASDRSSYITGQIIRVDGGLSI</sequence>
<dbReference type="NCBIfam" id="TIGR01830">
    <property type="entry name" value="3oxo_ACP_reduc"/>
    <property type="match status" value="1"/>
</dbReference>
<keyword evidence="5" id="KW-0275">Fatty acid biosynthesis</keyword>
<keyword evidence="5" id="KW-0443">Lipid metabolism</keyword>
<dbReference type="EMBL" id="QGGI01000004">
    <property type="protein sequence ID" value="PWJ95727.1"/>
    <property type="molecule type" value="Genomic_DNA"/>
</dbReference>
<dbReference type="Gene3D" id="3.40.50.720">
    <property type="entry name" value="NAD(P)-binding Rossmann-like Domain"/>
    <property type="match status" value="1"/>
</dbReference>
<dbReference type="GO" id="GO:0048038">
    <property type="term" value="F:quinone binding"/>
    <property type="evidence" value="ECO:0007669"/>
    <property type="project" value="TreeGrafter"/>
</dbReference>
<organism evidence="6 7">
    <name type="scientific">Oceanotoga teriensis</name>
    <dbReference type="NCBI Taxonomy" id="515440"/>
    <lineage>
        <taxon>Bacteria</taxon>
        <taxon>Thermotogati</taxon>
        <taxon>Thermotogota</taxon>
        <taxon>Thermotogae</taxon>
        <taxon>Petrotogales</taxon>
        <taxon>Petrotogaceae</taxon>
        <taxon>Oceanotoga</taxon>
    </lineage>
</organism>
<dbReference type="NCBIfam" id="NF009466">
    <property type="entry name" value="PRK12826.1-2"/>
    <property type="match status" value="1"/>
</dbReference>
<keyword evidence="7" id="KW-1185">Reference proteome</keyword>
<dbReference type="SUPFAM" id="SSF51735">
    <property type="entry name" value="NAD(P)-binding Rossmann-fold domains"/>
    <property type="match status" value="1"/>
</dbReference>
<dbReference type="GO" id="GO:0004316">
    <property type="term" value="F:3-oxoacyl-[acyl-carrier-protein] reductase (NADPH) activity"/>
    <property type="evidence" value="ECO:0007669"/>
    <property type="project" value="UniProtKB-UniRule"/>
</dbReference>
<dbReference type="Proteomes" id="UP000245921">
    <property type="component" value="Unassembled WGS sequence"/>
</dbReference>
<protein>
    <recommendedName>
        <fullName evidence="5">3-oxoacyl-[acyl-carrier-protein] reductase</fullName>
        <ecNumber evidence="5">1.1.1.100</ecNumber>
    </recommendedName>
</protein>
<dbReference type="InterPro" id="IPR020904">
    <property type="entry name" value="Sc_DH/Rdtase_CS"/>
</dbReference>
<dbReference type="GO" id="GO:0051287">
    <property type="term" value="F:NAD binding"/>
    <property type="evidence" value="ECO:0007669"/>
    <property type="project" value="UniProtKB-UniRule"/>
</dbReference>
<dbReference type="InterPro" id="IPR002347">
    <property type="entry name" value="SDR_fam"/>
</dbReference>
<feature type="binding site" evidence="4">
    <location>
        <position position="185"/>
    </location>
    <ligand>
        <name>NADP(+)</name>
        <dbReference type="ChEBI" id="CHEBI:58349"/>
    </ligand>
</feature>
<feature type="active site" description="Proton acceptor" evidence="3">
    <location>
        <position position="150"/>
    </location>
</feature>
<dbReference type="PRINTS" id="PR00080">
    <property type="entry name" value="SDRFAMILY"/>
</dbReference>
<dbReference type="AlphaFoldDB" id="A0AA45HJE4"/>
<comment type="caution">
    <text evidence="6">The sequence shown here is derived from an EMBL/GenBank/DDBJ whole genome shotgun (WGS) entry which is preliminary data.</text>
</comment>
<dbReference type="PROSITE" id="PS00061">
    <property type="entry name" value="ADH_SHORT"/>
    <property type="match status" value="1"/>
</dbReference>
<gene>
    <name evidence="6" type="ORF">C7380_104146</name>
</gene>
<dbReference type="RefSeq" id="WP_109604252.1">
    <property type="nucleotide sequence ID" value="NZ_QGGI01000004.1"/>
</dbReference>
<comment type="similarity">
    <text evidence="1 5">Belongs to the short-chain dehydrogenases/reductases (SDR) family.</text>
</comment>
<proteinExistence type="inferred from homology"/>
<dbReference type="EC" id="1.1.1.100" evidence="5"/>
<dbReference type="InterPro" id="IPR036291">
    <property type="entry name" value="NAD(P)-bd_dom_sf"/>
</dbReference>
<evidence type="ECO:0000256" key="4">
    <source>
        <dbReference type="PIRSR" id="PIRSR611284-2"/>
    </source>
</evidence>
<dbReference type="InterPro" id="IPR011284">
    <property type="entry name" value="3oxo_ACP_reduc"/>
</dbReference>
<feature type="binding site" evidence="4">
    <location>
        <begin position="12"/>
        <end position="15"/>
    </location>
    <ligand>
        <name>NADP(+)</name>
        <dbReference type="ChEBI" id="CHEBI:58349"/>
    </ligand>
</feature>
<feature type="binding site" evidence="4">
    <location>
        <position position="85"/>
    </location>
    <ligand>
        <name>NADP(+)</name>
        <dbReference type="ChEBI" id="CHEBI:58349"/>
    </ligand>
</feature>